<proteinExistence type="predicted"/>
<protein>
    <submittedName>
        <fullName evidence="1">Uncharacterized protein</fullName>
    </submittedName>
</protein>
<sequence length="87" mass="9902">MRGALQVRFVQKVPLLGSGNRAPGNTTGSRGLVLSLTLEQIIHVRVGHIVRGRLRYPRSVSDRPQARNYVCFKPLSCLLPQYERPWY</sequence>
<dbReference type="AlphaFoldDB" id="A0AAV7TVA9"/>
<organism evidence="1 2">
    <name type="scientific">Pleurodeles waltl</name>
    <name type="common">Iberian ribbed newt</name>
    <dbReference type="NCBI Taxonomy" id="8319"/>
    <lineage>
        <taxon>Eukaryota</taxon>
        <taxon>Metazoa</taxon>
        <taxon>Chordata</taxon>
        <taxon>Craniata</taxon>
        <taxon>Vertebrata</taxon>
        <taxon>Euteleostomi</taxon>
        <taxon>Amphibia</taxon>
        <taxon>Batrachia</taxon>
        <taxon>Caudata</taxon>
        <taxon>Salamandroidea</taxon>
        <taxon>Salamandridae</taxon>
        <taxon>Pleurodelinae</taxon>
        <taxon>Pleurodeles</taxon>
    </lineage>
</organism>
<keyword evidence="2" id="KW-1185">Reference proteome</keyword>
<accession>A0AAV7TVA9</accession>
<name>A0AAV7TVA9_PLEWA</name>
<evidence type="ECO:0000313" key="2">
    <source>
        <dbReference type="Proteomes" id="UP001066276"/>
    </source>
</evidence>
<dbReference type="Proteomes" id="UP001066276">
    <property type="component" value="Chromosome 3_2"/>
</dbReference>
<gene>
    <name evidence="1" type="ORF">NDU88_005911</name>
</gene>
<evidence type="ECO:0000313" key="1">
    <source>
        <dbReference type="EMBL" id="KAJ1180694.1"/>
    </source>
</evidence>
<dbReference type="EMBL" id="JANPWB010000006">
    <property type="protein sequence ID" value="KAJ1180694.1"/>
    <property type="molecule type" value="Genomic_DNA"/>
</dbReference>
<comment type="caution">
    <text evidence="1">The sequence shown here is derived from an EMBL/GenBank/DDBJ whole genome shotgun (WGS) entry which is preliminary data.</text>
</comment>
<reference evidence="1" key="1">
    <citation type="journal article" date="2022" name="bioRxiv">
        <title>Sequencing and chromosome-scale assembly of the giantPleurodeles waltlgenome.</title>
        <authorList>
            <person name="Brown T."/>
            <person name="Elewa A."/>
            <person name="Iarovenko S."/>
            <person name="Subramanian E."/>
            <person name="Araus A.J."/>
            <person name="Petzold A."/>
            <person name="Susuki M."/>
            <person name="Suzuki K.-i.T."/>
            <person name="Hayashi T."/>
            <person name="Toyoda A."/>
            <person name="Oliveira C."/>
            <person name="Osipova E."/>
            <person name="Leigh N.D."/>
            <person name="Simon A."/>
            <person name="Yun M.H."/>
        </authorList>
    </citation>
    <scope>NUCLEOTIDE SEQUENCE</scope>
    <source>
        <strain evidence="1">20211129_DDA</strain>
        <tissue evidence="1">Liver</tissue>
    </source>
</reference>